<keyword evidence="4" id="KW-1185">Reference proteome</keyword>
<feature type="transmembrane region" description="Helical" evidence="1">
    <location>
        <begin position="212"/>
        <end position="232"/>
    </location>
</feature>
<evidence type="ECO:0000313" key="3">
    <source>
        <dbReference type="EMBL" id="KAF9525781.1"/>
    </source>
</evidence>
<dbReference type="InterPro" id="IPR045340">
    <property type="entry name" value="DUF6533"/>
</dbReference>
<gene>
    <name evidence="3" type="ORF">CPB83DRAFT_771425</name>
</gene>
<keyword evidence="1" id="KW-0472">Membrane</keyword>
<dbReference type="Proteomes" id="UP000807306">
    <property type="component" value="Unassembled WGS sequence"/>
</dbReference>
<feature type="transmembrane region" description="Helical" evidence="1">
    <location>
        <begin position="130"/>
        <end position="150"/>
    </location>
</feature>
<accession>A0A9P6JM47</accession>
<feature type="transmembrane region" description="Helical" evidence="1">
    <location>
        <begin position="88"/>
        <end position="110"/>
    </location>
</feature>
<feature type="non-terminal residue" evidence="3">
    <location>
        <position position="1"/>
    </location>
</feature>
<name>A0A9P6JM47_9AGAR</name>
<comment type="caution">
    <text evidence="3">The sequence shown here is derived from an EMBL/GenBank/DDBJ whole genome shotgun (WGS) entry which is preliminary data.</text>
</comment>
<evidence type="ECO:0000259" key="2">
    <source>
        <dbReference type="Pfam" id="PF20151"/>
    </source>
</evidence>
<reference evidence="3" key="1">
    <citation type="submission" date="2020-11" db="EMBL/GenBank/DDBJ databases">
        <authorList>
            <consortium name="DOE Joint Genome Institute"/>
            <person name="Ahrendt S."/>
            <person name="Riley R."/>
            <person name="Andreopoulos W."/>
            <person name="Labutti K."/>
            <person name="Pangilinan J."/>
            <person name="Ruiz-Duenas F.J."/>
            <person name="Barrasa J.M."/>
            <person name="Sanchez-Garcia M."/>
            <person name="Camarero S."/>
            <person name="Miyauchi S."/>
            <person name="Serrano A."/>
            <person name="Linde D."/>
            <person name="Babiker R."/>
            <person name="Drula E."/>
            <person name="Ayuso-Fernandez I."/>
            <person name="Pacheco R."/>
            <person name="Padilla G."/>
            <person name="Ferreira P."/>
            <person name="Barriuso J."/>
            <person name="Kellner H."/>
            <person name="Castanera R."/>
            <person name="Alfaro M."/>
            <person name="Ramirez L."/>
            <person name="Pisabarro A.G."/>
            <person name="Kuo A."/>
            <person name="Tritt A."/>
            <person name="Lipzen A."/>
            <person name="He G."/>
            <person name="Yan M."/>
            <person name="Ng V."/>
            <person name="Cullen D."/>
            <person name="Martin F."/>
            <person name="Rosso M.-N."/>
            <person name="Henrissat B."/>
            <person name="Hibbett D."/>
            <person name="Martinez A.T."/>
            <person name="Grigoriev I.V."/>
        </authorList>
    </citation>
    <scope>NUCLEOTIDE SEQUENCE</scope>
    <source>
        <strain evidence="3">CBS 506.95</strain>
    </source>
</reference>
<dbReference type="EMBL" id="MU157879">
    <property type="protein sequence ID" value="KAF9525781.1"/>
    <property type="molecule type" value="Genomic_DNA"/>
</dbReference>
<proteinExistence type="predicted"/>
<dbReference type="AlphaFoldDB" id="A0A9P6JM47"/>
<organism evidence="3 4">
    <name type="scientific">Crepidotus variabilis</name>
    <dbReference type="NCBI Taxonomy" id="179855"/>
    <lineage>
        <taxon>Eukaryota</taxon>
        <taxon>Fungi</taxon>
        <taxon>Dikarya</taxon>
        <taxon>Basidiomycota</taxon>
        <taxon>Agaricomycotina</taxon>
        <taxon>Agaricomycetes</taxon>
        <taxon>Agaricomycetidae</taxon>
        <taxon>Agaricales</taxon>
        <taxon>Agaricineae</taxon>
        <taxon>Crepidotaceae</taxon>
        <taxon>Crepidotus</taxon>
    </lineage>
</organism>
<feature type="domain" description="DUF6533" evidence="2">
    <location>
        <begin position="1"/>
        <end position="37"/>
    </location>
</feature>
<feature type="transmembrane region" description="Helical" evidence="1">
    <location>
        <begin position="188"/>
        <end position="206"/>
    </location>
</feature>
<evidence type="ECO:0000313" key="4">
    <source>
        <dbReference type="Proteomes" id="UP000807306"/>
    </source>
</evidence>
<keyword evidence="1" id="KW-0812">Transmembrane</keyword>
<sequence>VVLWDILSCLPDELRLLTQYKFNLPTFCYCVARYGGPPASIEKRRSQEADNCHDWASVLSVFFAFIHIPAGFLFLVRVRAVYNDLPRFKVFISAIWVAYTGCCLLIFIGIKGIQVAPLPRCIGILIKPYPAIMFFVMAGYDLFLCAAVTYKITYDLAMEKRELKLWWSIRHPNNPFIKLRARFLSDSHAFFLLTFLLKTTEIVVYFRGTTAVLLIFCLLDSALISLIACKIYRRFKLGRSGILHSSYEATTLQMFDAGGPESVVDIREMSEDEQVQRQHTTTA</sequence>
<dbReference type="Pfam" id="PF20151">
    <property type="entry name" value="DUF6533"/>
    <property type="match status" value="1"/>
</dbReference>
<protein>
    <recommendedName>
        <fullName evidence="2">DUF6533 domain-containing protein</fullName>
    </recommendedName>
</protein>
<dbReference type="OrthoDB" id="3038990at2759"/>
<evidence type="ECO:0000256" key="1">
    <source>
        <dbReference type="SAM" id="Phobius"/>
    </source>
</evidence>
<feature type="transmembrane region" description="Helical" evidence="1">
    <location>
        <begin position="55"/>
        <end position="76"/>
    </location>
</feature>
<keyword evidence="1" id="KW-1133">Transmembrane helix</keyword>